<name>A0A7D4B906_9SPHN</name>
<dbReference type="InterPro" id="IPR011991">
    <property type="entry name" value="ArsR-like_HTH"/>
</dbReference>
<evidence type="ECO:0000259" key="4">
    <source>
        <dbReference type="PROSITE" id="PS50987"/>
    </source>
</evidence>
<dbReference type="KEGG" id="emv:HQR01_13865"/>
<proteinExistence type="predicted"/>
<keyword evidence="3" id="KW-0804">Transcription</keyword>
<dbReference type="SUPFAM" id="SSF46785">
    <property type="entry name" value="Winged helix' DNA-binding domain"/>
    <property type="match status" value="1"/>
</dbReference>
<dbReference type="NCBIfam" id="NF033788">
    <property type="entry name" value="HTH_metalloreg"/>
    <property type="match status" value="1"/>
</dbReference>
<dbReference type="EMBL" id="CP053921">
    <property type="protein sequence ID" value="QKG72363.1"/>
    <property type="molecule type" value="Genomic_DNA"/>
</dbReference>
<gene>
    <name evidence="5" type="ORF">HQR01_13865</name>
</gene>
<evidence type="ECO:0000256" key="2">
    <source>
        <dbReference type="ARBA" id="ARBA00023125"/>
    </source>
</evidence>
<feature type="domain" description="HTH arsR-type" evidence="4">
    <location>
        <begin position="1"/>
        <end position="95"/>
    </location>
</feature>
<keyword evidence="2" id="KW-0238">DNA-binding</keyword>
<dbReference type="SMART" id="SM00418">
    <property type="entry name" value="HTH_ARSR"/>
    <property type="match status" value="1"/>
</dbReference>
<dbReference type="RefSeq" id="WP_173215556.1">
    <property type="nucleotide sequence ID" value="NZ_CP053921.1"/>
</dbReference>
<dbReference type="PRINTS" id="PR00778">
    <property type="entry name" value="HTHARSR"/>
</dbReference>
<dbReference type="GO" id="GO:0003677">
    <property type="term" value="F:DNA binding"/>
    <property type="evidence" value="ECO:0007669"/>
    <property type="project" value="UniProtKB-KW"/>
</dbReference>
<dbReference type="CDD" id="cd00090">
    <property type="entry name" value="HTH_ARSR"/>
    <property type="match status" value="1"/>
</dbReference>
<keyword evidence="6" id="KW-1185">Reference proteome</keyword>
<accession>A0A7D4B906</accession>
<dbReference type="InterPro" id="IPR051011">
    <property type="entry name" value="Metal_resp_trans_reg"/>
</dbReference>
<dbReference type="AlphaFoldDB" id="A0A7D4B906"/>
<keyword evidence="1" id="KW-0805">Transcription regulation</keyword>
<dbReference type="InterPro" id="IPR001845">
    <property type="entry name" value="HTH_ArsR_DNA-bd_dom"/>
</dbReference>
<reference evidence="5 6" key="1">
    <citation type="submission" date="2020-05" db="EMBL/GenBank/DDBJ databases">
        <title>Erythrobacter mangrovi sp. nov., isolated from rhizosphere soil of mangrove plant (Kandelia candel).</title>
        <authorList>
            <person name="Ye Y.H."/>
        </authorList>
    </citation>
    <scope>NUCLEOTIDE SEQUENCE [LARGE SCALE GENOMIC DNA]</scope>
    <source>
        <strain evidence="5 6">EB310</strain>
    </source>
</reference>
<dbReference type="PANTHER" id="PTHR43132">
    <property type="entry name" value="ARSENICAL RESISTANCE OPERON REPRESSOR ARSR-RELATED"/>
    <property type="match status" value="1"/>
</dbReference>
<evidence type="ECO:0000313" key="6">
    <source>
        <dbReference type="Proteomes" id="UP000504693"/>
    </source>
</evidence>
<dbReference type="GO" id="GO:0003700">
    <property type="term" value="F:DNA-binding transcription factor activity"/>
    <property type="evidence" value="ECO:0007669"/>
    <property type="project" value="InterPro"/>
</dbReference>
<dbReference type="PANTHER" id="PTHR43132:SF2">
    <property type="entry name" value="ARSENICAL RESISTANCE OPERON REPRESSOR ARSR-RELATED"/>
    <property type="match status" value="1"/>
</dbReference>
<dbReference type="Pfam" id="PF12840">
    <property type="entry name" value="HTH_20"/>
    <property type="match status" value="1"/>
</dbReference>
<evidence type="ECO:0000313" key="5">
    <source>
        <dbReference type="EMBL" id="QKG72363.1"/>
    </source>
</evidence>
<organism evidence="5 6">
    <name type="scientific">Erythrobacter mangrovi</name>
    <dbReference type="NCBI Taxonomy" id="2739433"/>
    <lineage>
        <taxon>Bacteria</taxon>
        <taxon>Pseudomonadati</taxon>
        <taxon>Pseudomonadota</taxon>
        <taxon>Alphaproteobacteria</taxon>
        <taxon>Sphingomonadales</taxon>
        <taxon>Erythrobacteraceae</taxon>
        <taxon>Erythrobacter/Porphyrobacter group</taxon>
        <taxon>Erythrobacter</taxon>
    </lineage>
</organism>
<dbReference type="PROSITE" id="PS50987">
    <property type="entry name" value="HTH_ARSR_2"/>
    <property type="match status" value="1"/>
</dbReference>
<dbReference type="InterPro" id="IPR036390">
    <property type="entry name" value="WH_DNA-bd_sf"/>
</dbReference>
<dbReference type="Proteomes" id="UP000504693">
    <property type="component" value="Chromosome"/>
</dbReference>
<evidence type="ECO:0000256" key="1">
    <source>
        <dbReference type="ARBA" id="ARBA00023015"/>
    </source>
</evidence>
<dbReference type="Gene3D" id="1.10.10.10">
    <property type="entry name" value="Winged helix-like DNA-binding domain superfamily/Winged helix DNA-binding domain"/>
    <property type="match status" value="1"/>
</dbReference>
<sequence length="107" mass="11257">MNDVDAIAAFGALAQDHRLATLRQLVRAGKTGMAAGAIAEAIGLAPSSLSFHLAQLSQAGLVTQERQHRTIIYRADFAAIQTLVGYLLENCCEADGCTADPTKEISA</sequence>
<dbReference type="InterPro" id="IPR036388">
    <property type="entry name" value="WH-like_DNA-bd_sf"/>
</dbReference>
<evidence type="ECO:0000256" key="3">
    <source>
        <dbReference type="ARBA" id="ARBA00023163"/>
    </source>
</evidence>
<protein>
    <submittedName>
        <fullName evidence="5">Helix-turn-helix transcriptional regulator</fullName>
    </submittedName>
</protein>